<dbReference type="AlphaFoldDB" id="A0A2C9UTE6"/>
<dbReference type="EMBL" id="CM004398">
    <property type="protein sequence ID" value="OAY34654.1"/>
    <property type="molecule type" value="Genomic_DNA"/>
</dbReference>
<name>A0A2C9UTE6_MANES</name>
<accession>A0A2C9UTE6</accession>
<organism evidence="1">
    <name type="scientific">Manihot esculenta</name>
    <name type="common">Cassava</name>
    <name type="synonym">Jatropha manihot</name>
    <dbReference type="NCBI Taxonomy" id="3983"/>
    <lineage>
        <taxon>Eukaryota</taxon>
        <taxon>Viridiplantae</taxon>
        <taxon>Streptophyta</taxon>
        <taxon>Embryophyta</taxon>
        <taxon>Tracheophyta</taxon>
        <taxon>Spermatophyta</taxon>
        <taxon>Magnoliopsida</taxon>
        <taxon>eudicotyledons</taxon>
        <taxon>Gunneridae</taxon>
        <taxon>Pentapetalae</taxon>
        <taxon>rosids</taxon>
        <taxon>fabids</taxon>
        <taxon>Malpighiales</taxon>
        <taxon>Euphorbiaceae</taxon>
        <taxon>Crotonoideae</taxon>
        <taxon>Manihoteae</taxon>
        <taxon>Manihot</taxon>
    </lineage>
</organism>
<proteinExistence type="predicted"/>
<protein>
    <submittedName>
        <fullName evidence="1">Uncharacterized protein</fullName>
    </submittedName>
</protein>
<sequence length="123" mass="14204">MHQGAVLVPVVWAGEAIKMEVTTLEQEAMVSISVVHDKRKSMDKQGVHSQEQARFSDIKWKQGFELLIPDWTFSFQRVLLEVCFTWSVRDNLINVIALTFLIPLNGFYIQFKREILVNLSPLL</sequence>
<reference evidence="1" key="1">
    <citation type="submission" date="2016-02" db="EMBL/GenBank/DDBJ databases">
        <title>WGS assembly of Manihot esculenta.</title>
        <authorList>
            <person name="Bredeson J.V."/>
            <person name="Prochnik S.E."/>
            <person name="Lyons J.B."/>
            <person name="Schmutz J."/>
            <person name="Grimwood J."/>
            <person name="Vrebalov J."/>
            <person name="Bart R.S."/>
            <person name="Amuge T."/>
            <person name="Ferguson M.E."/>
            <person name="Green R."/>
            <person name="Putnam N."/>
            <person name="Stites J."/>
            <person name="Rounsley S."/>
            <person name="Rokhsar D.S."/>
        </authorList>
    </citation>
    <scope>NUCLEOTIDE SEQUENCE [LARGE SCALE GENOMIC DNA]</scope>
    <source>
        <tissue evidence="1">Leaf</tissue>
    </source>
</reference>
<gene>
    <name evidence="1" type="ORF">MANES_12G036700</name>
</gene>
<evidence type="ECO:0000313" key="1">
    <source>
        <dbReference type="EMBL" id="OAY34654.1"/>
    </source>
</evidence>